<comment type="caution">
    <text evidence="2">The sequence shown here is derived from an EMBL/GenBank/DDBJ whole genome shotgun (WGS) entry which is preliminary data.</text>
</comment>
<feature type="domain" description="NAD(P)-binding" evidence="1">
    <location>
        <begin position="7"/>
        <end position="101"/>
    </location>
</feature>
<accession>A0A543GIK5</accession>
<dbReference type="PANTHER" id="PTHR43162:SF1">
    <property type="entry name" value="PRESTALK A DIFFERENTIATION PROTEIN A"/>
    <property type="match status" value="1"/>
</dbReference>
<dbReference type="Proteomes" id="UP000319818">
    <property type="component" value="Unassembled WGS sequence"/>
</dbReference>
<reference evidence="2 3" key="1">
    <citation type="submission" date="2019-06" db="EMBL/GenBank/DDBJ databases">
        <title>Sequencing the genomes of 1000 actinobacteria strains.</title>
        <authorList>
            <person name="Klenk H.-P."/>
        </authorList>
    </citation>
    <scope>NUCLEOTIDE SEQUENCE [LARGE SCALE GENOMIC DNA]</scope>
    <source>
        <strain evidence="2 3">DSM 45511</strain>
    </source>
</reference>
<keyword evidence="3" id="KW-1185">Reference proteome</keyword>
<dbReference type="EMBL" id="VFPH01000001">
    <property type="protein sequence ID" value="TQM45927.1"/>
    <property type="molecule type" value="Genomic_DNA"/>
</dbReference>
<evidence type="ECO:0000259" key="1">
    <source>
        <dbReference type="Pfam" id="PF13460"/>
    </source>
</evidence>
<evidence type="ECO:0000313" key="2">
    <source>
        <dbReference type="EMBL" id="TQM45927.1"/>
    </source>
</evidence>
<dbReference type="OrthoDB" id="3207931at2"/>
<dbReference type="PANTHER" id="PTHR43162">
    <property type="match status" value="1"/>
</dbReference>
<gene>
    <name evidence="2" type="ORF">FB388_3328</name>
</gene>
<dbReference type="InterPro" id="IPR036291">
    <property type="entry name" value="NAD(P)-bd_dom_sf"/>
</dbReference>
<dbReference type="Gene3D" id="3.40.50.720">
    <property type="entry name" value="NAD(P)-binding Rossmann-like Domain"/>
    <property type="match status" value="1"/>
</dbReference>
<dbReference type="Pfam" id="PF13460">
    <property type="entry name" value="NAD_binding_10"/>
    <property type="match status" value="1"/>
</dbReference>
<proteinExistence type="predicted"/>
<dbReference type="AlphaFoldDB" id="A0A543GIK5"/>
<dbReference type="Gene3D" id="3.90.25.10">
    <property type="entry name" value="UDP-galactose 4-epimerase, domain 1"/>
    <property type="match status" value="1"/>
</dbReference>
<dbReference type="SUPFAM" id="SSF51735">
    <property type="entry name" value="NAD(P)-binding Rossmann-fold domains"/>
    <property type="match status" value="1"/>
</dbReference>
<dbReference type="InterPro" id="IPR016040">
    <property type="entry name" value="NAD(P)-bd_dom"/>
</dbReference>
<protein>
    <submittedName>
        <fullName evidence="2">Uncharacterized protein YbjT (DUF2867 family)</fullName>
    </submittedName>
</protein>
<dbReference type="InterPro" id="IPR051604">
    <property type="entry name" value="Ergot_Alk_Oxidoreductase"/>
</dbReference>
<name>A0A543GIK5_9PSEU</name>
<sequence length="274" mass="28581">MTIVVTGATGTIGRRVVDLLVQAGRPVRALTRNAAAADLPAGVEIAEGDLTRPETVRTALEGATALHLLSASGADHIPLETGPEIVDLATAAGVRRVTVLGTGRQGPVEKAVAASDVEWTQLAPVDFMANTLGWAESIRTEGVVREPFGGRRTASADEADVAAVVAALLVRGGHAGQCYRVTGPEALTPADKVRIIAAAAGRPVEFVELTSDEARALWSAEGWPAEGVEFMLDMWATVPAEVGVVTDAVERVTGRQPRTFAQWAAEHAAAFRPA</sequence>
<evidence type="ECO:0000313" key="3">
    <source>
        <dbReference type="Proteomes" id="UP000319818"/>
    </source>
</evidence>
<organism evidence="2 3">
    <name type="scientific">Pseudonocardia cypriaca</name>
    <dbReference type="NCBI Taxonomy" id="882449"/>
    <lineage>
        <taxon>Bacteria</taxon>
        <taxon>Bacillati</taxon>
        <taxon>Actinomycetota</taxon>
        <taxon>Actinomycetes</taxon>
        <taxon>Pseudonocardiales</taxon>
        <taxon>Pseudonocardiaceae</taxon>
        <taxon>Pseudonocardia</taxon>
    </lineage>
</organism>